<gene>
    <name evidence="2" type="ORF">BM221_003164</name>
</gene>
<dbReference type="EMBL" id="MRVG01000003">
    <property type="protein sequence ID" value="PMB70709.1"/>
    <property type="molecule type" value="Genomic_DNA"/>
</dbReference>
<evidence type="ECO:0000256" key="1">
    <source>
        <dbReference type="SAM" id="MobiDB-lite"/>
    </source>
</evidence>
<feature type="compositionally biased region" description="Polar residues" evidence="1">
    <location>
        <begin position="41"/>
        <end position="52"/>
    </location>
</feature>
<sequence>MDVRYLAPKRKADARVAAVIAEEARGLEDAYKKLDAETRVSRVQSATTQNHDSSAEVKKS</sequence>
<proteinExistence type="predicted"/>
<protein>
    <submittedName>
        <fullName evidence="2">Uncharacterized protein</fullName>
    </submittedName>
</protein>
<dbReference type="AlphaFoldDB" id="A0A2N6NTX3"/>
<dbReference type="Proteomes" id="UP000235728">
    <property type="component" value="Unassembled WGS sequence"/>
</dbReference>
<reference evidence="2 3" key="1">
    <citation type="journal article" date="2016" name="Appl. Microbiol. Biotechnol.">
        <title>Characterization of T-DNA insertion mutants with decreased virulence in the entomopathogenic fungus Beauveria bassiana JEF-007.</title>
        <authorList>
            <person name="Kim S."/>
            <person name="Lee S.J."/>
            <person name="Nai Y.S."/>
            <person name="Yu J.S."/>
            <person name="Lee M.R."/>
            <person name="Yang Y.T."/>
            <person name="Kim J.S."/>
        </authorList>
    </citation>
    <scope>NUCLEOTIDE SEQUENCE [LARGE SCALE GENOMIC DNA]</scope>
    <source>
        <strain evidence="2 3">JEF-007</strain>
    </source>
</reference>
<organism evidence="2 3">
    <name type="scientific">Beauveria bassiana</name>
    <name type="common">White muscardine disease fungus</name>
    <name type="synonym">Tritirachium shiotae</name>
    <dbReference type="NCBI Taxonomy" id="176275"/>
    <lineage>
        <taxon>Eukaryota</taxon>
        <taxon>Fungi</taxon>
        <taxon>Dikarya</taxon>
        <taxon>Ascomycota</taxon>
        <taxon>Pezizomycotina</taxon>
        <taxon>Sordariomycetes</taxon>
        <taxon>Hypocreomycetidae</taxon>
        <taxon>Hypocreales</taxon>
        <taxon>Cordycipitaceae</taxon>
        <taxon>Beauveria</taxon>
    </lineage>
</organism>
<evidence type="ECO:0000313" key="3">
    <source>
        <dbReference type="Proteomes" id="UP000235728"/>
    </source>
</evidence>
<name>A0A2N6NTX3_BEABA</name>
<feature type="region of interest" description="Disordered" evidence="1">
    <location>
        <begin position="39"/>
        <end position="60"/>
    </location>
</feature>
<comment type="caution">
    <text evidence="2">The sequence shown here is derived from an EMBL/GenBank/DDBJ whole genome shotgun (WGS) entry which is preliminary data.</text>
</comment>
<evidence type="ECO:0000313" key="2">
    <source>
        <dbReference type="EMBL" id="PMB70709.1"/>
    </source>
</evidence>
<accession>A0A2N6NTX3</accession>